<dbReference type="InterPro" id="IPR003663">
    <property type="entry name" value="Sugar/inositol_transpt"/>
</dbReference>
<dbReference type="InterPro" id="IPR050814">
    <property type="entry name" value="Myo-inositol_Transporter"/>
</dbReference>
<feature type="transmembrane region" description="Helical" evidence="9">
    <location>
        <begin position="159"/>
        <end position="183"/>
    </location>
</feature>
<name>A0ABM4V0E8_COFAR</name>
<dbReference type="PANTHER" id="PTHR48020:SF49">
    <property type="entry name" value="SUGAR TRANSPORTER"/>
    <property type="match status" value="1"/>
</dbReference>
<evidence type="ECO:0000256" key="9">
    <source>
        <dbReference type="SAM" id="Phobius"/>
    </source>
</evidence>
<dbReference type="PRINTS" id="PR00171">
    <property type="entry name" value="SUGRTRNSPORT"/>
</dbReference>
<evidence type="ECO:0000256" key="3">
    <source>
        <dbReference type="ARBA" id="ARBA00022448"/>
    </source>
</evidence>
<accession>A0ABM4V0E8</accession>
<evidence type="ECO:0000256" key="4">
    <source>
        <dbReference type="ARBA" id="ARBA00022692"/>
    </source>
</evidence>
<reference evidence="12" key="1">
    <citation type="submission" date="2025-08" db="UniProtKB">
        <authorList>
            <consortium name="RefSeq"/>
        </authorList>
    </citation>
    <scope>IDENTIFICATION</scope>
    <source>
        <tissue evidence="12">Leaves</tissue>
    </source>
</reference>
<feature type="domain" description="Major facilitator superfamily (MFS) profile" evidence="10">
    <location>
        <begin position="36"/>
        <end position="485"/>
    </location>
</feature>
<feature type="transmembrane region" description="Helical" evidence="9">
    <location>
        <begin position="287"/>
        <end position="310"/>
    </location>
</feature>
<dbReference type="PROSITE" id="PS50850">
    <property type="entry name" value="MFS"/>
    <property type="match status" value="1"/>
</dbReference>
<dbReference type="PANTHER" id="PTHR48020">
    <property type="entry name" value="PROTON MYO-INOSITOL COTRANSPORTER"/>
    <property type="match status" value="1"/>
</dbReference>
<keyword evidence="5 9" id="KW-1133">Transmembrane helix</keyword>
<dbReference type="InterPro" id="IPR005829">
    <property type="entry name" value="Sugar_transporter_CS"/>
</dbReference>
<dbReference type="SUPFAM" id="SSF103473">
    <property type="entry name" value="MFS general substrate transporter"/>
    <property type="match status" value="1"/>
</dbReference>
<evidence type="ECO:0000256" key="6">
    <source>
        <dbReference type="ARBA" id="ARBA00023136"/>
    </source>
</evidence>
<evidence type="ECO:0000259" key="10">
    <source>
        <dbReference type="PROSITE" id="PS50850"/>
    </source>
</evidence>
<evidence type="ECO:0000256" key="5">
    <source>
        <dbReference type="ARBA" id="ARBA00022989"/>
    </source>
</evidence>
<evidence type="ECO:0000313" key="11">
    <source>
        <dbReference type="Proteomes" id="UP001652660"/>
    </source>
</evidence>
<dbReference type="InterPro" id="IPR020846">
    <property type="entry name" value="MFS_dom"/>
</dbReference>
<feature type="transmembrane region" description="Helical" evidence="9">
    <location>
        <begin position="392"/>
        <end position="418"/>
    </location>
</feature>
<gene>
    <name evidence="12" type="primary">LOC113698823</name>
</gene>
<evidence type="ECO:0000256" key="7">
    <source>
        <dbReference type="ARBA" id="ARBA00044504"/>
    </source>
</evidence>
<proteinExistence type="inferred from homology"/>
<keyword evidence="6 9" id="KW-0472">Membrane</keyword>
<dbReference type="Gene3D" id="1.20.1250.20">
    <property type="entry name" value="MFS general substrate transporter like domains"/>
    <property type="match status" value="1"/>
</dbReference>
<feature type="transmembrane region" description="Helical" evidence="9">
    <location>
        <begin position="358"/>
        <end position="380"/>
    </location>
</feature>
<dbReference type="PROSITE" id="PS00217">
    <property type="entry name" value="SUGAR_TRANSPORT_2"/>
    <property type="match status" value="1"/>
</dbReference>
<comment type="similarity">
    <text evidence="7">Belongs to the major facilitator superfamily. Phosphate:H(+) symporter (TC 2.A.1.9) family.</text>
</comment>
<protein>
    <submittedName>
        <fullName evidence="12">Polyol transporter 2</fullName>
    </submittedName>
</protein>
<keyword evidence="4 9" id="KW-0812">Transmembrane</keyword>
<feature type="transmembrane region" description="Helical" evidence="9">
    <location>
        <begin position="457"/>
        <end position="481"/>
    </location>
</feature>
<dbReference type="RefSeq" id="XP_071913007.1">
    <property type="nucleotide sequence ID" value="XM_072056906.1"/>
</dbReference>
<dbReference type="InterPro" id="IPR005828">
    <property type="entry name" value="MFS_sugar_transport-like"/>
</dbReference>
<keyword evidence="3 8" id="KW-0813">Transport</keyword>
<evidence type="ECO:0000256" key="1">
    <source>
        <dbReference type="ARBA" id="ARBA00004141"/>
    </source>
</evidence>
<feature type="transmembrane region" description="Helical" evidence="9">
    <location>
        <begin position="189"/>
        <end position="212"/>
    </location>
</feature>
<dbReference type="GeneID" id="113698823"/>
<feature type="transmembrane region" description="Helical" evidence="9">
    <location>
        <begin position="430"/>
        <end position="451"/>
    </location>
</feature>
<organism evidence="11 12">
    <name type="scientific">Coffea arabica</name>
    <name type="common">Arabian coffee</name>
    <dbReference type="NCBI Taxonomy" id="13443"/>
    <lineage>
        <taxon>Eukaryota</taxon>
        <taxon>Viridiplantae</taxon>
        <taxon>Streptophyta</taxon>
        <taxon>Embryophyta</taxon>
        <taxon>Tracheophyta</taxon>
        <taxon>Spermatophyta</taxon>
        <taxon>Magnoliopsida</taxon>
        <taxon>eudicotyledons</taxon>
        <taxon>Gunneridae</taxon>
        <taxon>Pentapetalae</taxon>
        <taxon>asterids</taxon>
        <taxon>lamiids</taxon>
        <taxon>Gentianales</taxon>
        <taxon>Rubiaceae</taxon>
        <taxon>Ixoroideae</taxon>
        <taxon>Gardenieae complex</taxon>
        <taxon>Bertiereae - Coffeeae clade</taxon>
        <taxon>Coffeeae</taxon>
        <taxon>Coffea</taxon>
    </lineage>
</organism>
<comment type="similarity">
    <text evidence="2 8">Belongs to the major facilitator superfamily. Sugar transporter (TC 2.A.1.1) family.</text>
</comment>
<comment type="subcellular location">
    <subcellularLocation>
        <location evidence="1">Membrane</location>
        <topology evidence="1">Multi-pass membrane protein</topology>
    </subcellularLocation>
</comment>
<feature type="transmembrane region" description="Helical" evidence="9">
    <location>
        <begin position="127"/>
        <end position="147"/>
    </location>
</feature>
<sequence>MADSLQNPAVAGALESSNPDYGPPPKPKRNTFALACALLACMSSVLLGYDTGVMSGAMIYIKRDLKISDVRVEILVGTINVYSLVGSTIAGRTCDWVGRRYTIVIAGVIFLAGAFLMTFATTYSFLMIGRFIAGIGVGFAMMIAPVYSAEISPRSARGFITSFTEVFINFGVLLGYVSNYFFAKLPTNLGWRFMMGVGAIPSVMLIVGGFIMPESPRWLVMQGRVGDARKVLDKTSESIQESQERLADIKEAAGIPQDNPDGVVEVPKRKTGGRGAWRQIFLHPTRAVLHITIAGIGLCFFQQACGIDSVVMYSPKIFEKAGMKTDNDRLLATISVGVTKTICILVSTFWLDKIGRRALLLTSSGGFVCSTMGLAVGLTVIDRHPNEKITWAIAFCFLCTLGSVGTFSMGMGPVAWVYSSEIFPLRLRALGGAMAAGANRLSSGIILMTFLSLSKAITIGGAFFLFGGIALLAFIFFFTLLPETRGRGLEEMEELFGTFFKWRSTAKELEERKRKRLESENKKNDLV</sequence>
<keyword evidence="11" id="KW-1185">Reference proteome</keyword>
<evidence type="ECO:0000313" key="12">
    <source>
        <dbReference type="RefSeq" id="XP_071913007.1"/>
    </source>
</evidence>
<evidence type="ECO:0000256" key="8">
    <source>
        <dbReference type="RuleBase" id="RU003346"/>
    </source>
</evidence>
<dbReference type="InterPro" id="IPR036259">
    <property type="entry name" value="MFS_trans_sf"/>
</dbReference>
<feature type="transmembrane region" description="Helical" evidence="9">
    <location>
        <begin position="330"/>
        <end position="351"/>
    </location>
</feature>
<dbReference type="Proteomes" id="UP001652660">
    <property type="component" value="Chromosome 7c"/>
</dbReference>
<feature type="transmembrane region" description="Helical" evidence="9">
    <location>
        <begin position="32"/>
        <end position="61"/>
    </location>
</feature>
<dbReference type="Pfam" id="PF00083">
    <property type="entry name" value="Sugar_tr"/>
    <property type="match status" value="1"/>
</dbReference>
<dbReference type="NCBIfam" id="TIGR00879">
    <property type="entry name" value="SP"/>
    <property type="match status" value="1"/>
</dbReference>
<evidence type="ECO:0000256" key="2">
    <source>
        <dbReference type="ARBA" id="ARBA00010992"/>
    </source>
</evidence>
<feature type="transmembrane region" description="Helical" evidence="9">
    <location>
        <begin position="101"/>
        <end position="121"/>
    </location>
</feature>